<name>A0A369I9J7_9BACT</name>
<evidence type="ECO:0008006" key="3">
    <source>
        <dbReference type="Google" id="ProtNLM"/>
    </source>
</evidence>
<dbReference type="NCBIfam" id="NF045639">
    <property type="entry name" value="GCX_COOH"/>
    <property type="match status" value="1"/>
</dbReference>
<accession>A0A369I9J7</accession>
<dbReference type="SUPFAM" id="SSF50998">
    <property type="entry name" value="Quinoprotein alcohol dehydrogenase-like"/>
    <property type="match status" value="1"/>
</dbReference>
<gene>
    <name evidence="1" type="ORF">DVG78_12185</name>
</gene>
<dbReference type="InterPro" id="IPR055015">
    <property type="entry name" value="GCX_COOH"/>
</dbReference>
<organism evidence="1 2">
    <name type="scientific">Runella aurantiaca</name>
    <dbReference type="NCBI Taxonomy" id="2282308"/>
    <lineage>
        <taxon>Bacteria</taxon>
        <taxon>Pseudomonadati</taxon>
        <taxon>Bacteroidota</taxon>
        <taxon>Cytophagia</taxon>
        <taxon>Cytophagales</taxon>
        <taxon>Spirosomataceae</taxon>
        <taxon>Runella</taxon>
    </lineage>
</organism>
<dbReference type="AlphaFoldDB" id="A0A369I9J7"/>
<dbReference type="EMBL" id="QPIW01000008">
    <property type="protein sequence ID" value="RDB05742.1"/>
    <property type="molecule type" value="Genomic_DNA"/>
</dbReference>
<protein>
    <recommendedName>
        <fullName evidence="3">ELWxxDGT repeat protein</fullName>
    </recommendedName>
</protein>
<dbReference type="InterPro" id="IPR011047">
    <property type="entry name" value="Quinoprotein_ADH-like_sf"/>
</dbReference>
<dbReference type="Proteomes" id="UP000253141">
    <property type="component" value="Unassembled WGS sequence"/>
</dbReference>
<evidence type="ECO:0000313" key="2">
    <source>
        <dbReference type="Proteomes" id="UP000253141"/>
    </source>
</evidence>
<reference evidence="1 2" key="1">
    <citation type="submission" date="2018-07" db="EMBL/GenBank/DDBJ databases">
        <title>Genome analysis of Runella aurantiaca.</title>
        <authorList>
            <person name="Yang X."/>
        </authorList>
    </citation>
    <scope>NUCLEOTIDE SEQUENCE [LARGE SCALE GENOMIC DNA]</scope>
    <source>
        <strain evidence="1 2">YX9</strain>
    </source>
</reference>
<dbReference type="OrthoDB" id="1489153at2"/>
<evidence type="ECO:0000313" key="1">
    <source>
        <dbReference type="EMBL" id="RDB05742.1"/>
    </source>
</evidence>
<dbReference type="InterPro" id="IPR030916">
    <property type="entry name" value="ELWxxDGT_rpt"/>
</dbReference>
<comment type="caution">
    <text evidence="1">The sequence shown here is derived from an EMBL/GenBank/DDBJ whole genome shotgun (WGS) entry which is preliminary data.</text>
</comment>
<proteinExistence type="predicted"/>
<dbReference type="NCBIfam" id="TIGR04534">
    <property type="entry name" value="ELWxxDGT_rpt"/>
    <property type="match status" value="2"/>
</dbReference>
<keyword evidence="2" id="KW-1185">Reference proteome</keyword>
<sequence>MKQFCTTIFYLLLFVQSYGQQLLKDVYSTNASTLDVANAVNISGAVYYTASSEKGTMLYKTDGTPSGTVLLDMTAIGDYIQSPSNLTNFNGSLIFLAHRRGSGYGLFKTNGSITGTSELFNTASGNAYMKVLGILSNVLYFSFLQDSTGVELWRTNGTAAGTYMVKNINPGSANSNPKSFEVIGTKAYFQANNGINGPELWRTDGTSAGTVMVKDINTGVLGSYPAHFAVVDTTLFFQANNGVNGCELWKSNGAGTVLVKDIHAGTIGSTPSDLQVLNNQVYFTAYDSVSTRLWKSNGTALGTEVVKDSLRHVTNPVVFNNQLFFVASEGLKGFELWKSDGTTAGTTLLKDINPSSGAYNDGTFGSNPGFTVAGTNLFFFANDSINGRELWKTNGTTLGTALVKNIADSTVSSYFETNTAFAFGNKIAFMTASSPNDFYEMWVSDGTSEGTVLVKSLNLSLGLEQARVVPMALGTGVLFTAYSPVSGFELYRTDGTQANTTLVKDMNTEMANSATNPFGRVVHFNNATFFTANDGKSGTELWRADSTAASALLYGDFTKNASESQGHSVGTTGFSTYFNNFTVFQNELYWMVNGRYLWKTNGEAAPTKVFDTFSPTTQKVLFATLNNELYFLSNGLYKSSQSGFQKITDKITGAPARSYSEPDSSVKMITYKGFLYFAGQGSDSAGVELWRTDGTDSATTLVKDINTGMASSMPYGFVVYNDTLYFIANTDSLGYELWRSDGTAMGTKLVKDIYAGPNSGFGRNPYFEESYGALIIYDDKLFFRASDATNGTELWRSDGTAAGTGLVKDITSGTASSTPFSLVTFKNELYFLANQQLWKSNGTAQGTQRLKSTLLSDYRMTKGDSSLYLNAYESSPASGLQHKSYELYRSDGTISGTVRLTDIDAGIRNSSPQLVSAHNGRVYFSAYRADVGRELWRMRPECPQDYFFSNPGETTASGAIHHFKVKNRIEASNLLQTNTDVVYQAGKFLEFKPGFEIKAGAVFKAQIEGCGTD</sequence>
<dbReference type="RefSeq" id="WP_114461346.1">
    <property type="nucleotide sequence ID" value="NZ_QPIW01000008.1"/>
</dbReference>